<name>A0A7C1FS99_9CHLR</name>
<protein>
    <submittedName>
        <fullName evidence="2">Putative folate metabolism gamma-glutamate ligase</fullName>
    </submittedName>
</protein>
<dbReference type="AlphaFoldDB" id="A0A7C1FS99"/>
<comment type="caution">
    <text evidence="2">The sequence shown here is derived from an EMBL/GenBank/DDBJ whole genome shotgun (WGS) entry which is preliminary data.</text>
</comment>
<dbReference type="Gene3D" id="3.30.1330.100">
    <property type="entry name" value="CofE-like"/>
    <property type="match status" value="1"/>
</dbReference>
<proteinExistence type="predicted"/>
<feature type="domain" description="Coenzyme F420:L-glutamate ligase-like" evidence="1">
    <location>
        <begin position="6"/>
        <end position="202"/>
    </location>
</feature>
<dbReference type="InterPro" id="IPR002847">
    <property type="entry name" value="F420-0_gamma-glut_ligase-dom"/>
</dbReference>
<evidence type="ECO:0000259" key="1">
    <source>
        <dbReference type="Pfam" id="PF01996"/>
    </source>
</evidence>
<evidence type="ECO:0000313" key="2">
    <source>
        <dbReference type="EMBL" id="HDX31215.1"/>
    </source>
</evidence>
<reference evidence="2" key="1">
    <citation type="journal article" date="2020" name="mSystems">
        <title>Genome- and Community-Level Interaction Insights into Carbon Utilization and Element Cycling Functions of Hydrothermarchaeota in Hydrothermal Sediment.</title>
        <authorList>
            <person name="Zhou Z."/>
            <person name="Liu Y."/>
            <person name="Xu W."/>
            <person name="Pan J."/>
            <person name="Luo Z.H."/>
            <person name="Li M."/>
        </authorList>
    </citation>
    <scope>NUCLEOTIDE SEQUENCE [LARGE SCALE GENOMIC DNA]</scope>
    <source>
        <strain evidence="2">SpSt-289</strain>
    </source>
</reference>
<dbReference type="Pfam" id="PF01996">
    <property type="entry name" value="F420_ligase"/>
    <property type="match status" value="1"/>
</dbReference>
<gene>
    <name evidence="2" type="ORF">ENQ20_06930</name>
</gene>
<accession>A0A7C1FS99</accession>
<sequence>MYIKPIKTRRITSEDRNLFAILDESVPSMNEGEILAVASKIVALCEGRTAPTNIDKAQLIEAESAWFLPQAVSRYGVYLTIKANRLMPFAGVDESNGDGRYVLWPSDPQASANAIRSYLQRRFRLQRIGVILTDSRPLPLHWGVVGFCVAHSGFQALYDYRDKQDLFGRPLRMTQINVADALAAAAVLVMGEGDEQTPLARIMDAPFVAFQDRDPTPEELAALTIAPEDDLYAPLLTGVEWHRGQAL</sequence>
<dbReference type="PANTHER" id="PTHR47917">
    <property type="match status" value="1"/>
</dbReference>
<dbReference type="EMBL" id="DSMG01000077">
    <property type="protein sequence ID" value="HDX31215.1"/>
    <property type="molecule type" value="Genomic_DNA"/>
</dbReference>
<dbReference type="SUPFAM" id="SSF144010">
    <property type="entry name" value="CofE-like"/>
    <property type="match status" value="1"/>
</dbReference>
<dbReference type="PANTHER" id="PTHR47917:SF1">
    <property type="entry name" value="COENZYME F420:L-GLUTAMATE LIGASE"/>
    <property type="match status" value="1"/>
</dbReference>
<organism evidence="2">
    <name type="scientific">Caldilinea aerophila</name>
    <dbReference type="NCBI Taxonomy" id="133453"/>
    <lineage>
        <taxon>Bacteria</taxon>
        <taxon>Bacillati</taxon>
        <taxon>Chloroflexota</taxon>
        <taxon>Caldilineae</taxon>
        <taxon>Caldilineales</taxon>
        <taxon>Caldilineaceae</taxon>
        <taxon>Caldilinea</taxon>
    </lineage>
</organism>
<keyword evidence="2" id="KW-0436">Ligase</keyword>
<dbReference type="GO" id="GO:0052618">
    <property type="term" value="F:coenzyme F420-0:L-glutamate ligase activity"/>
    <property type="evidence" value="ECO:0007669"/>
    <property type="project" value="TreeGrafter"/>
</dbReference>